<evidence type="ECO:0000313" key="3">
    <source>
        <dbReference type="Proteomes" id="UP000075714"/>
    </source>
</evidence>
<sequence length="848" mass="85475">MRRMWLQRVGQQSAGPAPWPFELCSTGLGQELPLWSGALVTDDSTPPPGAGDGAGDTVLQLSDDELWDFNASGCCAESGDDWSPLNVSLLDRVPSTAIRRAALKAAGAPESTAAVVRLAVHGLPPQWAAGWAEPAEASSVSGPLDIPAGVSVASWGSGVPSVPGAGSAADGGASSSTLLLAQLTPLPEAEPAPPFPVMPASAAAPAPARVPAPPGLDVAVRSAGRYLPVQWWWQLPQSRGGGGSGSGGNGVRPVLELAVTGVFGQGLLVVEVMARGTNSPALLPVMIPLDTTALQPARRLSLFTAALDRGFPRGRAASTSTTGGQASSSQITEGGGAAAIAGGASAGVVPRVSSVAAGLYLPPYTESEDLAVSSYLNTALFSSLALPSAAVPRSASAYGGTGLFSAFSGAGAGVMIGTSDATAASNDSDAGGGLRVSLLERGASAASAAEGAESTHGSAAAPGPGASAPPPAARCRRIFHDSAVDITVPILPGSLDLGTAMAAVQRGPVFGQRMQDLAVGLLAWLCHTGRPAAAGAVLQGLMRHRGMRFEQAWAEVRRLGAAVDGARAGAATAATPAAADGAGWGWAGMSLLHLAVDSGSCEMVQAVADWVEQLGSGRGSDSGVDSGAGARLGPALRWDEPCAGGLTPLHLAATLVVPRQPPGEETEETAPPRGRLNEAGLAALAWLLARFPSARGLWAALRDAHGSTPADLLGYYVAELPPDGEARVRAALEPLLGLDGMWPEQAASGGADRGRGAATTVAGAADEPDGWRPPGHAAEAGVFRALGAWVVSRLSASAAHWAAPAGALARRVRDRASAAEREMLCVLALFWGLVYVVAYLSALREEEL</sequence>
<dbReference type="STRING" id="33097.A0A150GYZ5"/>
<organism evidence="2 3">
    <name type="scientific">Gonium pectorale</name>
    <name type="common">Green alga</name>
    <dbReference type="NCBI Taxonomy" id="33097"/>
    <lineage>
        <taxon>Eukaryota</taxon>
        <taxon>Viridiplantae</taxon>
        <taxon>Chlorophyta</taxon>
        <taxon>core chlorophytes</taxon>
        <taxon>Chlorophyceae</taxon>
        <taxon>CS clade</taxon>
        <taxon>Chlamydomonadales</taxon>
        <taxon>Volvocaceae</taxon>
        <taxon>Gonium</taxon>
    </lineage>
</organism>
<name>A0A150GYZ5_GONPE</name>
<dbReference type="EMBL" id="LSYV01000005">
    <property type="protein sequence ID" value="KXZ54898.1"/>
    <property type="molecule type" value="Genomic_DNA"/>
</dbReference>
<dbReference type="Proteomes" id="UP000075714">
    <property type="component" value="Unassembled WGS sequence"/>
</dbReference>
<protein>
    <submittedName>
        <fullName evidence="2">Uncharacterized protein</fullName>
    </submittedName>
</protein>
<evidence type="ECO:0000313" key="2">
    <source>
        <dbReference type="EMBL" id="KXZ54898.1"/>
    </source>
</evidence>
<reference evidence="3" key="1">
    <citation type="journal article" date="2016" name="Nat. Commun.">
        <title>The Gonium pectorale genome demonstrates co-option of cell cycle regulation during the evolution of multicellularity.</title>
        <authorList>
            <person name="Hanschen E.R."/>
            <person name="Marriage T.N."/>
            <person name="Ferris P.J."/>
            <person name="Hamaji T."/>
            <person name="Toyoda A."/>
            <person name="Fujiyama A."/>
            <person name="Neme R."/>
            <person name="Noguchi H."/>
            <person name="Minakuchi Y."/>
            <person name="Suzuki M."/>
            <person name="Kawai-Toyooka H."/>
            <person name="Smith D.R."/>
            <person name="Sparks H."/>
            <person name="Anderson J."/>
            <person name="Bakaric R."/>
            <person name="Luria V."/>
            <person name="Karger A."/>
            <person name="Kirschner M.W."/>
            <person name="Durand P.M."/>
            <person name="Michod R.E."/>
            <person name="Nozaki H."/>
            <person name="Olson B.J."/>
        </authorList>
    </citation>
    <scope>NUCLEOTIDE SEQUENCE [LARGE SCALE GENOMIC DNA]</scope>
    <source>
        <strain evidence="3">NIES-2863</strain>
    </source>
</reference>
<dbReference type="AlphaFoldDB" id="A0A150GYZ5"/>
<proteinExistence type="predicted"/>
<feature type="region of interest" description="Disordered" evidence="1">
    <location>
        <begin position="447"/>
        <end position="472"/>
    </location>
</feature>
<gene>
    <name evidence="2" type="ORF">GPECTOR_4g970</name>
</gene>
<comment type="caution">
    <text evidence="2">The sequence shown here is derived from an EMBL/GenBank/DDBJ whole genome shotgun (WGS) entry which is preliminary data.</text>
</comment>
<evidence type="ECO:0000256" key="1">
    <source>
        <dbReference type="SAM" id="MobiDB-lite"/>
    </source>
</evidence>
<feature type="compositionally biased region" description="Low complexity" evidence="1">
    <location>
        <begin position="447"/>
        <end position="466"/>
    </location>
</feature>
<keyword evidence="3" id="KW-1185">Reference proteome</keyword>
<accession>A0A150GYZ5</accession>
<dbReference type="OrthoDB" id="552719at2759"/>